<dbReference type="InterPro" id="IPR039331">
    <property type="entry name" value="PAPs-like"/>
</dbReference>
<dbReference type="Pfam" id="PF00149">
    <property type="entry name" value="Metallophos"/>
    <property type="match status" value="1"/>
</dbReference>
<dbReference type="Pfam" id="PF16656">
    <property type="entry name" value="Pur_ac_phosph_N"/>
    <property type="match status" value="1"/>
</dbReference>
<keyword evidence="5" id="KW-1185">Reference proteome</keyword>
<dbReference type="Proteomes" id="UP001207918">
    <property type="component" value="Unassembled WGS sequence"/>
</dbReference>
<evidence type="ECO:0000313" key="5">
    <source>
        <dbReference type="Proteomes" id="UP001207918"/>
    </source>
</evidence>
<dbReference type="PANTHER" id="PTHR22953:SF153">
    <property type="entry name" value="PURPLE ACID PHOSPHATASE"/>
    <property type="match status" value="1"/>
</dbReference>
<dbReference type="InterPro" id="IPR015914">
    <property type="entry name" value="PAPs_N"/>
</dbReference>
<dbReference type="SUPFAM" id="SSF49363">
    <property type="entry name" value="Purple acid phosphatase, N-terminal domain"/>
    <property type="match status" value="1"/>
</dbReference>
<comment type="caution">
    <text evidence="4">The sequence shown here is derived from an EMBL/GenBank/DDBJ whole genome shotgun (WGS) entry which is preliminary data.</text>
</comment>
<evidence type="ECO:0000313" key="4">
    <source>
        <dbReference type="EMBL" id="MCW9708803.1"/>
    </source>
</evidence>
<accession>A0ABT3PSI1</accession>
<dbReference type="PANTHER" id="PTHR22953">
    <property type="entry name" value="ACID PHOSPHATASE RELATED"/>
    <property type="match status" value="1"/>
</dbReference>
<keyword evidence="1" id="KW-0732">Signal</keyword>
<dbReference type="InterPro" id="IPR008963">
    <property type="entry name" value="Purple_acid_Pase-like_N"/>
</dbReference>
<evidence type="ECO:0000259" key="3">
    <source>
        <dbReference type="Pfam" id="PF16656"/>
    </source>
</evidence>
<reference evidence="4 5" key="1">
    <citation type="submission" date="2021-03" db="EMBL/GenBank/DDBJ databases">
        <title>Aliifodinibius sp. nov., a new bacterium isolated from saline soil.</title>
        <authorList>
            <person name="Galisteo C."/>
            <person name="De La Haba R."/>
            <person name="Sanchez-Porro C."/>
            <person name="Ventosa A."/>
        </authorList>
    </citation>
    <scope>NUCLEOTIDE SEQUENCE [LARGE SCALE GENOMIC DNA]</scope>
    <source>
        <strain evidence="4 5">1BSP15-2V2</strain>
    </source>
</reference>
<dbReference type="Gene3D" id="2.60.40.380">
    <property type="entry name" value="Purple acid phosphatase-like, N-terminal"/>
    <property type="match status" value="1"/>
</dbReference>
<proteinExistence type="predicted"/>
<dbReference type="SUPFAM" id="SSF56300">
    <property type="entry name" value="Metallo-dependent phosphatases"/>
    <property type="match status" value="1"/>
</dbReference>
<gene>
    <name evidence="4" type="ORF">J6I44_18225</name>
</gene>
<name>A0ABT3PSI1_9BACT</name>
<dbReference type="EMBL" id="JAGGJA010000017">
    <property type="protein sequence ID" value="MCW9708803.1"/>
    <property type="molecule type" value="Genomic_DNA"/>
</dbReference>
<feature type="domain" description="Calcineurin-like phosphoesterase" evidence="2">
    <location>
        <begin position="166"/>
        <end position="337"/>
    </location>
</feature>
<evidence type="ECO:0000256" key="1">
    <source>
        <dbReference type="ARBA" id="ARBA00022729"/>
    </source>
</evidence>
<dbReference type="RefSeq" id="WP_265767611.1">
    <property type="nucleotide sequence ID" value="NZ_JAGGJA010000017.1"/>
</dbReference>
<sequence>MKRLLILTATLVAFILIPATVLFAQQNSYPDRIVLNPLEDGVRGVAITWKSPVFADEGMVQWKKAQAHPVTDISSFHEKAAKTKLDTADFEGTLTPYRSFRVKLDGLNPATEYMYRVGHEDTGWSEWIQFQLPASNPDSTLTFIYMGDAQNDVRSQWSRSIRKAYSAAPEASFILYAGDLVNRGYNDREWNDWYQAGDFIHRMIPMIPTPGNHEYGHDDKGIYLSPLWRSHFTLPHNGPQDQEELAGTSYYVDYPSVRIISLDADQIHEVEEMRAAQARWLDRVLEENTKPWTIVTLHYPFYSTEPDRDNPKLRKRFKSILDRHQVDLVLQGHDHAYGRGMIDREGATDNNGTMYVVSVSGPKMYDLASEPWMQKSADNIQLYQVINIEQDQLKYKSYKITGELFDSFTLQKLSKDHIILED</sequence>
<organism evidence="4 5">
    <name type="scientific">Fodinibius salsisoli</name>
    <dbReference type="NCBI Taxonomy" id="2820877"/>
    <lineage>
        <taxon>Bacteria</taxon>
        <taxon>Pseudomonadati</taxon>
        <taxon>Balneolota</taxon>
        <taxon>Balneolia</taxon>
        <taxon>Balneolales</taxon>
        <taxon>Balneolaceae</taxon>
        <taxon>Fodinibius</taxon>
    </lineage>
</organism>
<dbReference type="Gene3D" id="3.60.21.10">
    <property type="match status" value="1"/>
</dbReference>
<dbReference type="InterPro" id="IPR029052">
    <property type="entry name" value="Metallo-depent_PP-like"/>
</dbReference>
<evidence type="ECO:0000259" key="2">
    <source>
        <dbReference type="Pfam" id="PF00149"/>
    </source>
</evidence>
<feature type="domain" description="Purple acid phosphatase N-terminal" evidence="3">
    <location>
        <begin position="30"/>
        <end position="131"/>
    </location>
</feature>
<protein>
    <submittedName>
        <fullName evidence="4">Metallophosphoesterase family protein</fullName>
    </submittedName>
</protein>
<dbReference type="InterPro" id="IPR004843">
    <property type="entry name" value="Calcineurin-like_PHP"/>
</dbReference>